<comment type="caution">
    <text evidence="2">The sequence shown here is derived from an EMBL/GenBank/DDBJ whole genome shotgun (WGS) entry which is preliminary data.</text>
</comment>
<organism evidence="2 3">
    <name type="scientific">Nocardia coubleae</name>
    <dbReference type="NCBI Taxonomy" id="356147"/>
    <lineage>
        <taxon>Bacteria</taxon>
        <taxon>Bacillati</taxon>
        <taxon>Actinomycetota</taxon>
        <taxon>Actinomycetes</taxon>
        <taxon>Mycobacteriales</taxon>
        <taxon>Nocardiaceae</taxon>
        <taxon>Nocardia</taxon>
    </lineage>
</organism>
<reference evidence="2 3" key="1">
    <citation type="submission" date="2020-04" db="EMBL/GenBank/DDBJ databases">
        <title>MicrobeNet Type strains.</title>
        <authorList>
            <person name="Nicholson A.C."/>
        </authorList>
    </citation>
    <scope>NUCLEOTIDE SEQUENCE [LARGE SCALE GENOMIC DNA]</scope>
    <source>
        <strain evidence="2 3">DSM 44960</strain>
    </source>
</reference>
<dbReference type="AlphaFoldDB" id="A0A846W419"/>
<gene>
    <name evidence="2" type="ORF">HGA10_10765</name>
</gene>
<dbReference type="EMBL" id="JAAXOM010000002">
    <property type="protein sequence ID" value="NKX87795.1"/>
    <property type="molecule type" value="Genomic_DNA"/>
</dbReference>
<name>A0A846W419_9NOCA</name>
<proteinExistence type="predicted"/>
<dbReference type="Proteomes" id="UP000572007">
    <property type="component" value="Unassembled WGS sequence"/>
</dbReference>
<dbReference type="InterPro" id="IPR025375">
    <property type="entry name" value="DUF4365"/>
</dbReference>
<evidence type="ECO:0000259" key="1">
    <source>
        <dbReference type="Pfam" id="PF14280"/>
    </source>
</evidence>
<evidence type="ECO:0000313" key="3">
    <source>
        <dbReference type="Proteomes" id="UP000572007"/>
    </source>
</evidence>
<feature type="domain" description="DUF4365" evidence="1">
    <location>
        <begin position="10"/>
        <end position="160"/>
    </location>
</feature>
<dbReference type="Pfam" id="PF14280">
    <property type="entry name" value="DUF4365"/>
    <property type="match status" value="1"/>
</dbReference>
<sequence>MLDPNHHQGKFGHDYVRVLASAAGLVWSTDDVDVDGVDLCIKQPGRTRFGISPQIEVQIKTVSRPRYRQGQLVFPGLSHTQFNQLAGSDFAIPRYLFAVHVPAVATQFADTVTGALLLRHCGYFLSLRDRTRFPADDAKRKVSVHIPLSNILDVPALRALVAGSPR</sequence>
<protein>
    <submittedName>
        <fullName evidence="2">DUF4365 domain-containing protein</fullName>
    </submittedName>
</protein>
<evidence type="ECO:0000313" key="2">
    <source>
        <dbReference type="EMBL" id="NKX87795.1"/>
    </source>
</evidence>
<accession>A0A846W419</accession>
<keyword evidence="3" id="KW-1185">Reference proteome</keyword>
<dbReference type="RefSeq" id="WP_067641953.1">
    <property type="nucleotide sequence ID" value="NZ_JAAXOM010000002.1"/>
</dbReference>